<sequence>MANLGLIVLMMTLCCGIGGISATDYTVGDASGWSMGSDYTNWATNKTFKVGDTLAFNYASGHTLDEVSKNDYDSCTTGNSITSDSSGATSVTLKTAGTHYYICGIPSHCSGGMKLAVTAAAAATAPTEGGSKAAPSGTTTSPPPTTTAATTPPTEVTSPTGGAATEQPSSAAAFAPSAAAVLAFVSAVAIMV</sequence>
<comment type="caution">
    <text evidence="7">The sequence shown here is derived from an EMBL/GenBank/DDBJ whole genome shotgun (WGS) entry which is preliminary data.</text>
</comment>
<dbReference type="PROSITE" id="PS51485">
    <property type="entry name" value="PHYTOCYANIN"/>
    <property type="match status" value="1"/>
</dbReference>
<dbReference type="PANTHER" id="PTHR33021:SF193">
    <property type="entry name" value="OS06G0218600 PROTEIN"/>
    <property type="match status" value="1"/>
</dbReference>
<feature type="compositionally biased region" description="Low complexity" evidence="4">
    <location>
        <begin position="126"/>
        <end position="161"/>
    </location>
</feature>
<organism evidence="7 8">
    <name type="scientific">Salvia divinorum</name>
    <name type="common">Maria pastora</name>
    <name type="synonym">Diviner's sage</name>
    <dbReference type="NCBI Taxonomy" id="28513"/>
    <lineage>
        <taxon>Eukaryota</taxon>
        <taxon>Viridiplantae</taxon>
        <taxon>Streptophyta</taxon>
        <taxon>Embryophyta</taxon>
        <taxon>Tracheophyta</taxon>
        <taxon>Spermatophyta</taxon>
        <taxon>Magnoliopsida</taxon>
        <taxon>eudicotyledons</taxon>
        <taxon>Gunneridae</taxon>
        <taxon>Pentapetalae</taxon>
        <taxon>asterids</taxon>
        <taxon>lamiids</taxon>
        <taxon>Lamiales</taxon>
        <taxon>Lamiaceae</taxon>
        <taxon>Nepetoideae</taxon>
        <taxon>Mentheae</taxon>
        <taxon>Salviinae</taxon>
        <taxon>Salvia</taxon>
        <taxon>Salvia subgen. Calosphace</taxon>
    </lineage>
</organism>
<dbReference type="AlphaFoldDB" id="A0ABD1FRH2"/>
<accession>A0ABD1FRH2</accession>
<keyword evidence="2" id="KW-0186">Copper</keyword>
<keyword evidence="1" id="KW-0479">Metal-binding</keyword>
<keyword evidence="3" id="KW-0325">Glycoprotein</keyword>
<feature type="chain" id="PRO_5044753630" evidence="5">
    <location>
        <begin position="23"/>
        <end position="192"/>
    </location>
</feature>
<dbReference type="GO" id="GO:0046872">
    <property type="term" value="F:metal ion binding"/>
    <property type="evidence" value="ECO:0007669"/>
    <property type="project" value="UniProtKB-KW"/>
</dbReference>
<feature type="region of interest" description="Disordered" evidence="4">
    <location>
        <begin position="126"/>
        <end position="168"/>
    </location>
</feature>
<gene>
    <name evidence="7" type="ORF">AAHA92_30469</name>
</gene>
<dbReference type="SUPFAM" id="SSF49503">
    <property type="entry name" value="Cupredoxins"/>
    <property type="match status" value="1"/>
</dbReference>
<dbReference type="PANTHER" id="PTHR33021">
    <property type="entry name" value="BLUE COPPER PROTEIN"/>
    <property type="match status" value="1"/>
</dbReference>
<evidence type="ECO:0000256" key="1">
    <source>
        <dbReference type="ARBA" id="ARBA00022723"/>
    </source>
</evidence>
<dbReference type="Pfam" id="PF02298">
    <property type="entry name" value="Cu_bind_like"/>
    <property type="match status" value="1"/>
</dbReference>
<evidence type="ECO:0000256" key="5">
    <source>
        <dbReference type="SAM" id="SignalP"/>
    </source>
</evidence>
<evidence type="ECO:0000259" key="6">
    <source>
        <dbReference type="PROSITE" id="PS51485"/>
    </source>
</evidence>
<keyword evidence="8" id="KW-1185">Reference proteome</keyword>
<dbReference type="InterPro" id="IPR008972">
    <property type="entry name" value="Cupredoxin"/>
</dbReference>
<evidence type="ECO:0000313" key="8">
    <source>
        <dbReference type="Proteomes" id="UP001567538"/>
    </source>
</evidence>
<proteinExistence type="predicted"/>
<name>A0ABD1FRH2_SALDI</name>
<dbReference type="CDD" id="cd04216">
    <property type="entry name" value="Phytocyanin"/>
    <property type="match status" value="1"/>
</dbReference>
<dbReference type="Proteomes" id="UP001567538">
    <property type="component" value="Unassembled WGS sequence"/>
</dbReference>
<dbReference type="InterPro" id="IPR028871">
    <property type="entry name" value="BlueCu_1_BS"/>
</dbReference>
<keyword evidence="5" id="KW-0732">Signal</keyword>
<reference evidence="7 8" key="1">
    <citation type="submission" date="2024-06" db="EMBL/GenBank/DDBJ databases">
        <title>A chromosome level genome sequence of Diviner's sage (Salvia divinorum).</title>
        <authorList>
            <person name="Ford S.A."/>
            <person name="Ro D.-K."/>
            <person name="Ness R.W."/>
            <person name="Phillips M.A."/>
        </authorList>
    </citation>
    <scope>NUCLEOTIDE SEQUENCE [LARGE SCALE GENOMIC DNA]</scope>
    <source>
        <strain evidence="7">SAF-2024a</strain>
        <tissue evidence="7">Leaf</tissue>
    </source>
</reference>
<dbReference type="FunFam" id="2.60.40.420:FF:000003">
    <property type="entry name" value="Blue copper"/>
    <property type="match status" value="1"/>
</dbReference>
<protein>
    <submittedName>
        <fullName evidence="7">Blue copper protein-like</fullName>
    </submittedName>
</protein>
<dbReference type="InterPro" id="IPR039391">
    <property type="entry name" value="Phytocyanin-like"/>
</dbReference>
<evidence type="ECO:0000256" key="2">
    <source>
        <dbReference type="ARBA" id="ARBA00023008"/>
    </source>
</evidence>
<dbReference type="Gene3D" id="2.60.40.420">
    <property type="entry name" value="Cupredoxins - blue copper proteins"/>
    <property type="match status" value="1"/>
</dbReference>
<dbReference type="PROSITE" id="PS00196">
    <property type="entry name" value="COPPER_BLUE"/>
    <property type="match status" value="1"/>
</dbReference>
<dbReference type="EMBL" id="JBEAFC010000012">
    <property type="protein sequence ID" value="KAL1534272.1"/>
    <property type="molecule type" value="Genomic_DNA"/>
</dbReference>
<feature type="signal peptide" evidence="5">
    <location>
        <begin position="1"/>
        <end position="22"/>
    </location>
</feature>
<dbReference type="InterPro" id="IPR003245">
    <property type="entry name" value="Phytocyanin_dom"/>
</dbReference>
<evidence type="ECO:0000313" key="7">
    <source>
        <dbReference type="EMBL" id="KAL1534272.1"/>
    </source>
</evidence>
<evidence type="ECO:0000256" key="3">
    <source>
        <dbReference type="ARBA" id="ARBA00023180"/>
    </source>
</evidence>
<evidence type="ECO:0000256" key="4">
    <source>
        <dbReference type="SAM" id="MobiDB-lite"/>
    </source>
</evidence>
<feature type="domain" description="Phytocyanin" evidence="6">
    <location>
        <begin position="23"/>
        <end position="121"/>
    </location>
</feature>